<dbReference type="EMBL" id="SACT01000007">
    <property type="protein sequence ID" value="RVT49715.1"/>
    <property type="molecule type" value="Genomic_DNA"/>
</dbReference>
<dbReference type="PIRSF" id="PIRSF001227">
    <property type="entry name" value="Pen_acylase"/>
    <property type="match status" value="1"/>
</dbReference>
<dbReference type="OrthoDB" id="9760084at2"/>
<dbReference type="Gene3D" id="2.30.120.10">
    <property type="match status" value="1"/>
</dbReference>
<dbReference type="InterPro" id="IPR023343">
    <property type="entry name" value="Penicillin_amidase_dom1"/>
</dbReference>
<keyword evidence="5" id="KW-0106">Calcium</keyword>
<keyword evidence="8" id="KW-1185">Reference proteome</keyword>
<dbReference type="RefSeq" id="WP_128199887.1">
    <property type="nucleotide sequence ID" value="NZ_SACT01000007.1"/>
</dbReference>
<evidence type="ECO:0000256" key="6">
    <source>
        <dbReference type="SAM" id="SignalP"/>
    </source>
</evidence>
<dbReference type="Gene3D" id="3.60.20.10">
    <property type="entry name" value="Glutamine Phosphoribosylpyrophosphate, subunit 1, domain 1"/>
    <property type="match status" value="1"/>
</dbReference>
<keyword evidence="2" id="KW-0378">Hydrolase</keyword>
<dbReference type="InterPro" id="IPR043146">
    <property type="entry name" value="Penicillin_amidase_N_B-knob"/>
</dbReference>
<evidence type="ECO:0000256" key="4">
    <source>
        <dbReference type="PIRSR" id="PIRSR001227-1"/>
    </source>
</evidence>
<feature type="active site" description="Nucleophile" evidence="4">
    <location>
        <position position="254"/>
    </location>
</feature>
<sequence>MRWLTRAVLALLFLCALIAAAAWFYVQRANPLHDGRLALPGLQAEVRIARDVHGIPTIHAASDADAFFALGVVHVQDRLWQLETHRRIGSGRLAEAFGPAALDTDRFLRALGVRQAAQAQWDRLPAESRAVLEAYSAGVNAALLQVKARPPEFLVLGVVPEAWTPVDSLAWALMMAWDLGGNWRNELLRMRLAAVLPRERIDELMPPYPGDLPAVQRDYPQLYRDLGLLRAPVRQAWTALPTLAPESGIEGTGSNNWVLAGARSATGQPLLANDPHLGLTTPALWYFARLKTPTLDVGGATMPGLPSVVLGQNARIAWGFTNTGPDVQDLYIEQVDPADASRYRTPQGWAAFEARQETIRVKGGDPVTMTVRSTRHGPVISDAAGMDDVSNAGHVLAMRWTALDADSDPIAPSLGMMRAASVEAFIAAAEGWVAPMQNMVVADADGRIGIISPGRVPLRQPDNDLAGQVPVPGWDARYDWIGWIPAGETPREVDPARGWIATANQRITPPDYRHHLTHDWTLPYRQHRIEQRLAEKAKHTLDELGAIQADVKSLAAAKLLPWLKQARPAHALAGAAQQQLAGWDGTMAGDRAAPLIHWAWQRALARRLFEDEVGEALFGKHFGGRTFQDAMEAVLARDDAWWCDHKRTPAAETCADQVSAALADALDELSARFGANPARWRWDDAHRAVSEHRPFSKVAALAPWFEVSVPVPGDTYTVDAMRVSLSGPDAQRYRSTHGPSLRALYDVGDRTKSRFMHSSGQSGLPWAAAYRNFATPWSEGQTVPLWPAADAAAAGGLLVLQAAGTP</sequence>
<dbReference type="Gene3D" id="1.10.439.10">
    <property type="entry name" value="Penicillin Amidohydrolase, domain 1"/>
    <property type="match status" value="1"/>
</dbReference>
<feature type="binding site" evidence="5">
    <location>
        <position position="186"/>
    </location>
    <ligand>
        <name>Ca(2+)</name>
        <dbReference type="ChEBI" id="CHEBI:29108"/>
    </ligand>
</feature>
<dbReference type="Pfam" id="PF01804">
    <property type="entry name" value="Penicil_amidase"/>
    <property type="match status" value="1"/>
</dbReference>
<feature type="signal peptide" evidence="6">
    <location>
        <begin position="1"/>
        <end position="21"/>
    </location>
</feature>
<keyword evidence="6" id="KW-0732">Signal</keyword>
<evidence type="ECO:0000313" key="8">
    <source>
        <dbReference type="Proteomes" id="UP000288178"/>
    </source>
</evidence>
<evidence type="ECO:0000313" key="7">
    <source>
        <dbReference type="EMBL" id="RVT49715.1"/>
    </source>
</evidence>
<organism evidence="7 8">
    <name type="scientific">Rubrivivax albus</name>
    <dbReference type="NCBI Taxonomy" id="2499835"/>
    <lineage>
        <taxon>Bacteria</taxon>
        <taxon>Pseudomonadati</taxon>
        <taxon>Pseudomonadota</taxon>
        <taxon>Betaproteobacteria</taxon>
        <taxon>Burkholderiales</taxon>
        <taxon>Sphaerotilaceae</taxon>
        <taxon>Rubrivivax</taxon>
    </lineage>
</organism>
<gene>
    <name evidence="7" type="ORF">ENE75_18910</name>
</gene>
<accession>A0A3S3SAH8</accession>
<dbReference type="GO" id="GO:0016811">
    <property type="term" value="F:hydrolase activity, acting on carbon-nitrogen (but not peptide) bonds, in linear amides"/>
    <property type="evidence" value="ECO:0007669"/>
    <property type="project" value="InterPro"/>
</dbReference>
<evidence type="ECO:0000256" key="1">
    <source>
        <dbReference type="ARBA" id="ARBA00006586"/>
    </source>
</evidence>
<dbReference type="CDD" id="cd03747">
    <property type="entry name" value="Ntn_PGA_like"/>
    <property type="match status" value="1"/>
</dbReference>
<proteinExistence type="inferred from homology"/>
<protein>
    <submittedName>
        <fullName evidence="7">Penicillin acylase family protein</fullName>
    </submittedName>
</protein>
<reference evidence="7 8" key="1">
    <citation type="submission" date="2019-01" db="EMBL/GenBank/DDBJ databases">
        <authorList>
            <person name="Chen W.-M."/>
        </authorList>
    </citation>
    <scope>NUCLEOTIDE SEQUENCE [LARGE SCALE GENOMIC DNA]</scope>
    <source>
        <strain evidence="7 8">ICH-3</strain>
    </source>
</reference>
<dbReference type="SUPFAM" id="SSF56235">
    <property type="entry name" value="N-terminal nucleophile aminohydrolases (Ntn hydrolases)"/>
    <property type="match status" value="1"/>
</dbReference>
<evidence type="ECO:0000256" key="3">
    <source>
        <dbReference type="ARBA" id="ARBA00023145"/>
    </source>
</evidence>
<dbReference type="PANTHER" id="PTHR34218:SF4">
    <property type="entry name" value="ACYL-HOMOSERINE LACTONE ACYLASE QUIP"/>
    <property type="match status" value="1"/>
</dbReference>
<feature type="chain" id="PRO_5018522401" evidence="6">
    <location>
        <begin position="22"/>
        <end position="806"/>
    </location>
</feature>
<dbReference type="InterPro" id="IPR014395">
    <property type="entry name" value="Pen/GL7ACA/AHL_acylase"/>
</dbReference>
<feature type="binding site" evidence="5">
    <location>
        <position position="326"/>
    </location>
    <ligand>
        <name>Ca(2+)</name>
        <dbReference type="ChEBI" id="CHEBI:29108"/>
    </ligand>
</feature>
<dbReference type="AlphaFoldDB" id="A0A3S3SAH8"/>
<comment type="caution">
    <text evidence="7">The sequence shown here is derived from an EMBL/GenBank/DDBJ whole genome shotgun (WGS) entry which is preliminary data.</text>
</comment>
<keyword evidence="3" id="KW-0865">Zymogen</keyword>
<comment type="cofactor">
    <cofactor evidence="5">
        <name>Ca(2+)</name>
        <dbReference type="ChEBI" id="CHEBI:29108"/>
    </cofactor>
    <text evidence="5">Binds 1 Ca(2+) ion per dimer.</text>
</comment>
<feature type="binding site" evidence="5">
    <location>
        <position position="329"/>
    </location>
    <ligand>
        <name>Ca(2+)</name>
        <dbReference type="ChEBI" id="CHEBI:29108"/>
    </ligand>
</feature>
<dbReference type="InterPro" id="IPR043147">
    <property type="entry name" value="Penicillin_amidase_A-knob"/>
</dbReference>
<dbReference type="InterPro" id="IPR002692">
    <property type="entry name" value="S45"/>
</dbReference>
<keyword evidence="5" id="KW-0479">Metal-binding</keyword>
<comment type="similarity">
    <text evidence="1">Belongs to the peptidase S45 family.</text>
</comment>
<dbReference type="Gene3D" id="1.10.1400.10">
    <property type="match status" value="1"/>
</dbReference>
<evidence type="ECO:0000256" key="5">
    <source>
        <dbReference type="PIRSR" id="PIRSR001227-2"/>
    </source>
</evidence>
<dbReference type="GO" id="GO:0017000">
    <property type="term" value="P:antibiotic biosynthetic process"/>
    <property type="evidence" value="ECO:0007669"/>
    <property type="project" value="InterPro"/>
</dbReference>
<dbReference type="InterPro" id="IPR029055">
    <property type="entry name" value="Ntn_hydrolases_N"/>
</dbReference>
<dbReference type="GO" id="GO:0046872">
    <property type="term" value="F:metal ion binding"/>
    <property type="evidence" value="ECO:0007669"/>
    <property type="project" value="UniProtKB-KW"/>
</dbReference>
<name>A0A3S3SAH8_9BURK</name>
<evidence type="ECO:0000256" key="2">
    <source>
        <dbReference type="ARBA" id="ARBA00022801"/>
    </source>
</evidence>
<dbReference type="Proteomes" id="UP000288178">
    <property type="component" value="Unassembled WGS sequence"/>
</dbReference>
<dbReference type="PANTHER" id="PTHR34218">
    <property type="entry name" value="PEPTIDASE S45 PENICILLIN AMIDASE"/>
    <property type="match status" value="1"/>
</dbReference>